<dbReference type="AlphaFoldDB" id="A0A6N3QXA4"/>
<evidence type="ECO:0000259" key="1">
    <source>
        <dbReference type="SMART" id="SM00327"/>
    </source>
</evidence>
<dbReference type="Proteomes" id="UP000003302">
    <property type="component" value="Unassembled WGS sequence"/>
</dbReference>
<organism evidence="2 3">
    <name type="scientific">Shigella flexneri CDC 796-83</name>
    <dbReference type="NCBI Taxonomy" id="945360"/>
    <lineage>
        <taxon>Bacteria</taxon>
        <taxon>Pseudomonadati</taxon>
        <taxon>Pseudomonadota</taxon>
        <taxon>Gammaproteobacteria</taxon>
        <taxon>Enterobacterales</taxon>
        <taxon>Enterobacteriaceae</taxon>
        <taxon>Shigella</taxon>
    </lineage>
</organism>
<dbReference type="InterPro" id="IPR043737">
    <property type="entry name" value="DUF5682"/>
</dbReference>
<dbReference type="PANTHER" id="PTHR30634">
    <property type="entry name" value="OUTER MEMBRANE LOLAB LIPOPROTEIN INSERTION APPARATUS"/>
    <property type="match status" value="1"/>
</dbReference>
<dbReference type="EMBL" id="AERO01000038">
    <property type="protein sequence ID" value="EFW61773.1"/>
    <property type="molecule type" value="Genomic_DNA"/>
</dbReference>
<dbReference type="SMART" id="SM00327">
    <property type="entry name" value="VWA"/>
    <property type="match status" value="1"/>
</dbReference>
<feature type="domain" description="VWFA" evidence="1">
    <location>
        <begin position="971"/>
        <end position="1130"/>
    </location>
</feature>
<dbReference type="CDD" id="cd01462">
    <property type="entry name" value="VWA_YIEM_type"/>
    <property type="match status" value="1"/>
</dbReference>
<evidence type="ECO:0000313" key="2">
    <source>
        <dbReference type="EMBL" id="EFW61773.1"/>
    </source>
</evidence>
<comment type="caution">
    <text evidence="2">The sequence shown here is derived from an EMBL/GenBank/DDBJ whole genome shotgun (WGS) entry which is preliminary data.</text>
</comment>
<dbReference type="InterPro" id="IPR008912">
    <property type="entry name" value="Uncharacterised_CoxE"/>
</dbReference>
<dbReference type="SUPFAM" id="SSF53300">
    <property type="entry name" value="vWA-like"/>
    <property type="match status" value="1"/>
</dbReference>
<accession>A0A6N3QXA4</accession>
<protein>
    <submittedName>
        <fullName evidence="2">Mg-chelatase subunit ChlD</fullName>
    </submittedName>
</protein>
<dbReference type="Gene3D" id="3.40.50.410">
    <property type="entry name" value="von Willebrand factor, type A domain"/>
    <property type="match status" value="1"/>
</dbReference>
<dbReference type="Pfam" id="PF18934">
    <property type="entry name" value="DUF5682"/>
    <property type="match status" value="1"/>
</dbReference>
<dbReference type="InterPro" id="IPR002035">
    <property type="entry name" value="VWF_A"/>
</dbReference>
<evidence type="ECO:0000313" key="3">
    <source>
        <dbReference type="Proteomes" id="UP000003302"/>
    </source>
</evidence>
<sequence length="1135" mass="125403">MSEPLIVGIRHHSPACARLVKSLIESQRPRYVLIEGPADFNDRVDELFLAHQLPVAIYSYCQYQDGAAPGRGAWTPFAEFSPEWQALQAARRIQAQTYFIDLPCWAQSEEVDDSPDTQEESQALLLRATRMDNSDTLWDHLFEDESQQIALPSALAHYFAQLRGDFPGDALNRQREAFMARWIAWAVQRNNGDVLVVCGGWHAPALAKMWRECPQEINKPELPSLANAVTGCYLTPYSEKHLDVLAGYLSGMPAPVWQNWCWQWGLQQAGEQLLKTVLTRLRQHNLPASIADMAAAHLHAMALAQLRGHTLPLRTDWLDAIAGSLIKEALNAPLPWSYRGVIHPDTDPILLTLIDTLAGDGFGKLAPSTPQPPLPKDVTCELERTAISLPAELTLNRFTPDGLAQSQVLHRLAILEIPGIVRQQGSTLTLAGNGEEHWKLTRPLSQHAALIEAACFGATLQEAARHKLEADMLDAGGIGSITTCLSQAALAGLASFSQQLLEQLTLLIAQENQFAEMGQALEVLYALWRLDEISGMQGAQILQTTLCAAIDRTLWLCESNGRPDEKEFHAHLHSWQALCHILRDLHSGVNLSGVSLSAAVALLERRSQAIHAPALDRGAALGALMRLEHPNASAEAALTMLAQLSPAQSGEALHGLLALARHQLACQPAFIAGFSSHLNQLSDANFINALPDLRAVMAWLPPRERGTLAHQVLEHYQLAQLPVSALQMPLHCPPQAIAHHHNSNSRHWHRCNTGEFSMSELNDLLTTRELQRWRLILGEAAETTLCGLDDNARQIDHALEWLYGRDPERLQRGERSGGLGGSNLTTPEWFNSIHTLFPQQVIERLESDAVLRYGIEDVVTNLDVLERMQPSESLLRAVLHTKHLMNPEGLAAARRIVRQVVEEIMARLAKEVRQAFSGVRDRRRRSFIPLARNFDFKSTLRANLQHWHPQHGKLYIESPRFNSRIKRQSEQWQLVLLVDQSGSMVDSVIPSAVMAACLWQLPGIRTHLVAFDTSVVDLTADVADPVELLMKVQLGGGTNIASAVEYGRQLIEQPAKSVIILVSDFYEGGSSSLLTHQVKKCVQSGIKVLGLAALDSTATPCYDRDTAQALVNVGAQIAAMTPGELASWLAENLQS</sequence>
<dbReference type="InterPro" id="IPR050458">
    <property type="entry name" value="LolB"/>
</dbReference>
<proteinExistence type="predicted"/>
<dbReference type="Pfam" id="PF05762">
    <property type="entry name" value="VWA_CoxE"/>
    <property type="match status" value="1"/>
</dbReference>
<reference evidence="2 3" key="1">
    <citation type="submission" date="2011-01" db="EMBL/GenBank/DDBJ databases">
        <title>Shigella flexneri CDC 796-83 whole genome shotgun sequencing project.</title>
        <authorList>
            <person name="Mane S.P."/>
            <person name="Sobral B.W."/>
            <person name="Cebula T."/>
            <person name="Chertkov O."/>
            <person name="Munk A.C."/>
            <person name="Tapia R."/>
            <person name="Green L."/>
            <person name="Rogers Y."/>
            <person name="Detter J.C."/>
            <person name="Bruce D."/>
            <person name="Brettin T.S."/>
        </authorList>
    </citation>
    <scope>NUCLEOTIDE SEQUENCE [LARGE SCALE GENOMIC DNA]</scope>
    <source>
        <strain evidence="2 3">CDC 796-83</strain>
    </source>
</reference>
<dbReference type="PANTHER" id="PTHR30634:SF16">
    <property type="entry name" value="OUTER-MEMBRANE LIPOPROTEIN LOLB"/>
    <property type="match status" value="1"/>
</dbReference>
<gene>
    <name evidence="2" type="ORF">SGF_00727</name>
</gene>
<dbReference type="InterPro" id="IPR036465">
    <property type="entry name" value="vWFA_dom_sf"/>
</dbReference>
<name>A0A6N3QXA4_SHIFL</name>